<evidence type="ECO:0000313" key="1">
    <source>
        <dbReference type="EMBL" id="KAF2847775.1"/>
    </source>
</evidence>
<proteinExistence type="predicted"/>
<protein>
    <submittedName>
        <fullName evidence="1">Uncharacterized protein</fullName>
    </submittedName>
</protein>
<dbReference type="EMBL" id="MU006323">
    <property type="protein sequence ID" value="KAF2847775.1"/>
    <property type="molecule type" value="Genomic_DNA"/>
</dbReference>
<keyword evidence="2" id="KW-1185">Reference proteome</keyword>
<dbReference type="OrthoDB" id="3797060at2759"/>
<gene>
    <name evidence="1" type="ORF">T440DRAFT_188282</name>
</gene>
<name>A0A6A7B045_9PLEO</name>
<evidence type="ECO:0000313" key="2">
    <source>
        <dbReference type="Proteomes" id="UP000799423"/>
    </source>
</evidence>
<accession>A0A6A7B045</accession>
<dbReference type="AlphaFoldDB" id="A0A6A7B045"/>
<dbReference type="Proteomes" id="UP000799423">
    <property type="component" value="Unassembled WGS sequence"/>
</dbReference>
<reference evidence="1" key="1">
    <citation type="submission" date="2020-01" db="EMBL/GenBank/DDBJ databases">
        <authorList>
            <consortium name="DOE Joint Genome Institute"/>
            <person name="Haridas S."/>
            <person name="Albert R."/>
            <person name="Binder M."/>
            <person name="Bloem J."/>
            <person name="Labutti K."/>
            <person name="Salamov A."/>
            <person name="Andreopoulos B."/>
            <person name="Baker S.E."/>
            <person name="Barry K."/>
            <person name="Bills G."/>
            <person name="Bluhm B.H."/>
            <person name="Cannon C."/>
            <person name="Castanera R."/>
            <person name="Culley D.E."/>
            <person name="Daum C."/>
            <person name="Ezra D."/>
            <person name="Gonzalez J.B."/>
            <person name="Henrissat B."/>
            <person name="Kuo A."/>
            <person name="Liang C."/>
            <person name="Lipzen A."/>
            <person name="Lutzoni F."/>
            <person name="Magnuson J."/>
            <person name="Mondo S."/>
            <person name="Nolan M."/>
            <person name="Ohm R."/>
            <person name="Pangilinan J."/>
            <person name="Park H.-J."/>
            <person name="Ramirez L."/>
            <person name="Alfaro M."/>
            <person name="Sun H."/>
            <person name="Tritt A."/>
            <person name="Yoshinaga Y."/>
            <person name="Zwiers L.-H."/>
            <person name="Turgeon B.G."/>
            <person name="Goodwin S.B."/>
            <person name="Spatafora J.W."/>
            <person name="Crous P.W."/>
            <person name="Grigoriev I.V."/>
        </authorList>
    </citation>
    <scope>NUCLEOTIDE SEQUENCE</scope>
    <source>
        <strain evidence="1">IPT5</strain>
    </source>
</reference>
<sequence>MESRKVEWMRGMEYHIFLLQLCVSDVRGVDGDVDFTRYLPNSSMHVNHNKTNSFHPPLLINQNKQFAQHKTPSMNQDENGFRFHGGSNTLKSNHITRYEYPWPLHHGIQALYLQPPSNASTRPRPQGRGDFGPNGAIFLTISRATQHATSEAELVLETANDNSSTNPLGRAMARVTWYPGNTLLQSGKFKKKEGFVYVIQRTTRIPVRNIVDGDVGVRGFAREEVVYVILCSRWRGMRTGGLPGHDGWWQRLHVRIFIMRVMIARIGVHGIRWISIIYLFL</sequence>
<organism evidence="1 2">
    <name type="scientific">Plenodomus tracheiphilus IPT5</name>
    <dbReference type="NCBI Taxonomy" id="1408161"/>
    <lineage>
        <taxon>Eukaryota</taxon>
        <taxon>Fungi</taxon>
        <taxon>Dikarya</taxon>
        <taxon>Ascomycota</taxon>
        <taxon>Pezizomycotina</taxon>
        <taxon>Dothideomycetes</taxon>
        <taxon>Pleosporomycetidae</taxon>
        <taxon>Pleosporales</taxon>
        <taxon>Pleosporineae</taxon>
        <taxon>Leptosphaeriaceae</taxon>
        <taxon>Plenodomus</taxon>
    </lineage>
</organism>